<dbReference type="EMBL" id="JBJURJ010000003">
    <property type="protein sequence ID" value="MFM9327957.1"/>
    <property type="molecule type" value="Genomic_DNA"/>
</dbReference>
<name>A0ACC7P0X5_9BACL</name>
<proteinExistence type="predicted"/>
<dbReference type="Proteomes" id="UP001631969">
    <property type="component" value="Unassembled WGS sequence"/>
</dbReference>
<protein>
    <submittedName>
        <fullName evidence="1">PhBC6A51 family helix-turn-helix protein</fullName>
    </submittedName>
</protein>
<keyword evidence="2" id="KW-1185">Reference proteome</keyword>
<evidence type="ECO:0000313" key="2">
    <source>
        <dbReference type="Proteomes" id="UP001631969"/>
    </source>
</evidence>
<comment type="caution">
    <text evidence="1">The sequence shown here is derived from an EMBL/GenBank/DDBJ whole genome shotgun (WGS) entry which is preliminary data.</text>
</comment>
<sequence>MARKKRRGNYPKRRLPLDERHYRAIDLLTTHPRKNHEEIAQELGITRMTLFRWRNRPDFDREYRRILSEKVRILTRGRSVDVLAYAMKGDAEIVEWAFVNAGLLSYSV</sequence>
<accession>A0ACC7P0X5</accession>
<evidence type="ECO:0000313" key="1">
    <source>
        <dbReference type="EMBL" id="MFM9327957.1"/>
    </source>
</evidence>
<organism evidence="1 2">
    <name type="scientific">Paenibacillus mesotrionivorans</name>
    <dbReference type="NCBI Taxonomy" id="3160968"/>
    <lineage>
        <taxon>Bacteria</taxon>
        <taxon>Bacillati</taxon>
        <taxon>Bacillota</taxon>
        <taxon>Bacilli</taxon>
        <taxon>Bacillales</taxon>
        <taxon>Paenibacillaceae</taxon>
        <taxon>Paenibacillus</taxon>
    </lineage>
</organism>
<reference evidence="1" key="1">
    <citation type="submission" date="2024-12" db="EMBL/GenBank/DDBJ databases">
        <authorList>
            <person name="Wu N."/>
        </authorList>
    </citation>
    <scope>NUCLEOTIDE SEQUENCE</scope>
    <source>
        <strain evidence="1">P15</strain>
    </source>
</reference>
<gene>
    <name evidence="1" type="ORF">ACI1P1_06515</name>
</gene>